<proteinExistence type="predicted"/>
<gene>
    <name evidence="1" type="ORF">TWF481_002734</name>
</gene>
<evidence type="ECO:0008006" key="3">
    <source>
        <dbReference type="Google" id="ProtNLM"/>
    </source>
</evidence>
<organism evidence="1 2">
    <name type="scientific">Arthrobotrys musiformis</name>
    <dbReference type="NCBI Taxonomy" id="47236"/>
    <lineage>
        <taxon>Eukaryota</taxon>
        <taxon>Fungi</taxon>
        <taxon>Dikarya</taxon>
        <taxon>Ascomycota</taxon>
        <taxon>Pezizomycotina</taxon>
        <taxon>Orbiliomycetes</taxon>
        <taxon>Orbiliales</taxon>
        <taxon>Orbiliaceae</taxon>
        <taxon>Arthrobotrys</taxon>
    </lineage>
</organism>
<name>A0AAV9VT14_9PEZI</name>
<evidence type="ECO:0000313" key="1">
    <source>
        <dbReference type="EMBL" id="KAK6495686.1"/>
    </source>
</evidence>
<evidence type="ECO:0000313" key="2">
    <source>
        <dbReference type="Proteomes" id="UP001370758"/>
    </source>
</evidence>
<accession>A0AAV9VT14</accession>
<comment type="caution">
    <text evidence="1">The sequence shown here is derived from an EMBL/GenBank/DDBJ whole genome shotgun (WGS) entry which is preliminary data.</text>
</comment>
<keyword evidence="2" id="KW-1185">Reference proteome</keyword>
<dbReference type="AlphaFoldDB" id="A0AAV9VT14"/>
<sequence length="107" mass="11617">MRELILVSSLSGRGISDVLDALVVETIIVSFVSVLDDPAWAVPAVELKSPGATSATRSISTSTVTAPAVTFLHHLSGHSGQRTLPLELEFELELFLLSFQPRSFWPR</sequence>
<reference evidence="1 2" key="1">
    <citation type="submission" date="2023-08" db="EMBL/GenBank/DDBJ databases">
        <authorList>
            <person name="Palmer J.M."/>
        </authorList>
    </citation>
    <scope>NUCLEOTIDE SEQUENCE [LARGE SCALE GENOMIC DNA]</scope>
    <source>
        <strain evidence="1 2">TWF481</strain>
    </source>
</reference>
<protein>
    <recommendedName>
        <fullName evidence="3">Secreted protein</fullName>
    </recommendedName>
</protein>
<dbReference type="EMBL" id="JAVHJL010000012">
    <property type="protein sequence ID" value="KAK6495686.1"/>
    <property type="molecule type" value="Genomic_DNA"/>
</dbReference>
<dbReference type="Proteomes" id="UP001370758">
    <property type="component" value="Unassembled WGS sequence"/>
</dbReference>